<evidence type="ECO:0000313" key="3">
    <source>
        <dbReference type="EMBL" id="GAE25013.1"/>
    </source>
</evidence>
<gene>
    <name evidence="3" type="ORF">JCM9140_982</name>
</gene>
<evidence type="ECO:0000259" key="2">
    <source>
        <dbReference type="PROSITE" id="PS51352"/>
    </source>
</evidence>
<feature type="domain" description="Thioredoxin" evidence="2">
    <location>
        <begin position="11"/>
        <end position="152"/>
    </location>
</feature>
<reference evidence="3" key="1">
    <citation type="journal article" date="2014" name="Genome Announc.">
        <title>Draft Genome Sequences of Three Alkaliphilic Bacillus Strains, Bacillus wakoensis JCM 9140T, Bacillus akibai JCM 9157T, and Bacillus hemicellulosilyticus JCM 9152T.</title>
        <authorList>
            <person name="Yuki M."/>
            <person name="Oshima K."/>
            <person name="Suda W."/>
            <person name="Oshida Y."/>
            <person name="Kitamura K."/>
            <person name="Iida T."/>
            <person name="Hattori M."/>
            <person name="Ohkuma M."/>
        </authorList>
    </citation>
    <scope>NUCLEOTIDE SEQUENCE [LARGE SCALE GENOMIC DNA]</scope>
    <source>
        <strain evidence="3">JCM 9140</strain>
    </source>
</reference>
<dbReference type="AlphaFoldDB" id="W4PZY9"/>
<dbReference type="CDD" id="cd02966">
    <property type="entry name" value="TlpA_like_family"/>
    <property type="match status" value="1"/>
</dbReference>
<dbReference type="InterPro" id="IPR050553">
    <property type="entry name" value="Thioredoxin_ResA/DsbE_sf"/>
</dbReference>
<dbReference type="GO" id="GO:0016491">
    <property type="term" value="F:oxidoreductase activity"/>
    <property type="evidence" value="ECO:0007669"/>
    <property type="project" value="InterPro"/>
</dbReference>
<dbReference type="STRING" id="1236970.JCM9140_982"/>
<name>W4PZY9_9BACI</name>
<protein>
    <submittedName>
        <fullName evidence="3">Thioredoxin</fullName>
    </submittedName>
</protein>
<dbReference type="PANTHER" id="PTHR42852:SF17">
    <property type="entry name" value="THIOREDOXIN-LIKE PROTEIN HI_1115"/>
    <property type="match status" value="1"/>
</dbReference>
<dbReference type="PANTHER" id="PTHR42852">
    <property type="entry name" value="THIOL:DISULFIDE INTERCHANGE PROTEIN DSBE"/>
    <property type="match status" value="1"/>
</dbReference>
<keyword evidence="4" id="KW-1185">Reference proteome</keyword>
<keyword evidence="1" id="KW-1015">Disulfide bond</keyword>
<dbReference type="Pfam" id="PF00578">
    <property type="entry name" value="AhpC-TSA"/>
    <property type="match status" value="1"/>
</dbReference>
<sequence length="153" mass="17483">MGHHISFFERMIGLRKAPEFSLPMVNSEKNWSLQNANKKVTMISFWTSWCPDSKRDIEAKQSLFQSMETDKMEMVMIHVTGRDPEVDLASFLSENGYTFPVLKDDGTKVYDLYQCMGVPTTVLLNEKKEVAFMYHDKATIMDIMNGVGALLEG</sequence>
<dbReference type="InterPro" id="IPR000866">
    <property type="entry name" value="AhpC/TSA"/>
</dbReference>
<dbReference type="Proteomes" id="UP000018890">
    <property type="component" value="Unassembled WGS sequence"/>
</dbReference>
<dbReference type="SUPFAM" id="SSF52833">
    <property type="entry name" value="Thioredoxin-like"/>
    <property type="match status" value="1"/>
</dbReference>
<comment type="caution">
    <text evidence="3">The sequence shown here is derived from an EMBL/GenBank/DDBJ whole genome shotgun (WGS) entry which is preliminary data.</text>
</comment>
<dbReference type="PROSITE" id="PS51352">
    <property type="entry name" value="THIOREDOXIN_2"/>
    <property type="match status" value="1"/>
</dbReference>
<evidence type="ECO:0000313" key="4">
    <source>
        <dbReference type="Proteomes" id="UP000018890"/>
    </source>
</evidence>
<evidence type="ECO:0000256" key="1">
    <source>
        <dbReference type="ARBA" id="ARBA00023157"/>
    </source>
</evidence>
<dbReference type="GO" id="GO:0016209">
    <property type="term" value="F:antioxidant activity"/>
    <property type="evidence" value="ECO:0007669"/>
    <property type="project" value="InterPro"/>
</dbReference>
<proteinExistence type="predicted"/>
<dbReference type="Gene3D" id="3.40.30.10">
    <property type="entry name" value="Glutaredoxin"/>
    <property type="match status" value="1"/>
</dbReference>
<dbReference type="InterPro" id="IPR036249">
    <property type="entry name" value="Thioredoxin-like_sf"/>
</dbReference>
<accession>W4PZY9</accession>
<organism evidence="3 4">
    <name type="scientific">Halalkalibacter wakoensis JCM 9140</name>
    <dbReference type="NCBI Taxonomy" id="1236970"/>
    <lineage>
        <taxon>Bacteria</taxon>
        <taxon>Bacillati</taxon>
        <taxon>Bacillota</taxon>
        <taxon>Bacilli</taxon>
        <taxon>Bacillales</taxon>
        <taxon>Bacillaceae</taxon>
        <taxon>Halalkalibacter</taxon>
    </lineage>
</organism>
<dbReference type="InterPro" id="IPR013766">
    <property type="entry name" value="Thioredoxin_domain"/>
</dbReference>
<dbReference type="EMBL" id="BAUT01000006">
    <property type="protein sequence ID" value="GAE25013.1"/>
    <property type="molecule type" value="Genomic_DNA"/>
</dbReference>
<dbReference type="OrthoDB" id="25753at2"/>